<dbReference type="AlphaFoldDB" id="A0A0D7CLW7"/>
<dbReference type="RefSeq" id="WP_030064788.1">
    <property type="nucleotide sequence ID" value="NZ_JRKI01000026.1"/>
</dbReference>
<evidence type="ECO:0000313" key="2">
    <source>
        <dbReference type="EMBL" id="KIZ16840.1"/>
    </source>
</evidence>
<comment type="caution">
    <text evidence="2">The sequence shown here is derived from an EMBL/GenBank/DDBJ whole genome shotgun (WGS) entry which is preliminary data.</text>
</comment>
<name>A0A0D7CLW7_9ACTN</name>
<keyword evidence="3" id="KW-1185">Reference proteome</keyword>
<dbReference type="EMBL" id="JRKI01000026">
    <property type="protein sequence ID" value="KIZ16840.1"/>
    <property type="molecule type" value="Genomic_DNA"/>
</dbReference>
<accession>A0A0D7CLW7</accession>
<evidence type="ECO:0000256" key="1">
    <source>
        <dbReference type="SAM" id="MobiDB-lite"/>
    </source>
</evidence>
<protein>
    <submittedName>
        <fullName evidence="2">Uncharacterized protein</fullName>
    </submittedName>
</protein>
<proteinExistence type="predicted"/>
<organism evidence="2 3">
    <name type="scientific">Streptomyces natalensis ATCC 27448</name>
    <dbReference type="NCBI Taxonomy" id="1240678"/>
    <lineage>
        <taxon>Bacteria</taxon>
        <taxon>Bacillati</taxon>
        <taxon>Actinomycetota</taxon>
        <taxon>Actinomycetes</taxon>
        <taxon>Kitasatosporales</taxon>
        <taxon>Streptomycetaceae</taxon>
        <taxon>Streptomyces</taxon>
    </lineage>
</organism>
<gene>
    <name evidence="2" type="ORF">SNA_17740</name>
</gene>
<sequence>MADMNTAARKKAAAKGQAMPGGRFPIRNRADLENAIRAVGRVQPPTEEARSKVRRFIIQRAKALGASDAVPDTWSADGSLKS</sequence>
<dbReference type="PATRIC" id="fig|1240678.4.peg.3735"/>
<feature type="region of interest" description="Disordered" evidence="1">
    <location>
        <begin position="1"/>
        <end position="26"/>
    </location>
</feature>
<dbReference type="Proteomes" id="UP000032458">
    <property type="component" value="Unassembled WGS sequence"/>
</dbReference>
<evidence type="ECO:0000313" key="3">
    <source>
        <dbReference type="Proteomes" id="UP000032458"/>
    </source>
</evidence>
<reference evidence="2 3" key="1">
    <citation type="submission" date="2014-09" db="EMBL/GenBank/DDBJ databases">
        <title>Draft genome sequence of Streptomyces natalensis ATCC 27448, producer of the antifungal pimaricin.</title>
        <authorList>
            <person name="Mendes M.V."/>
            <person name="Beites T."/>
            <person name="Pires S."/>
            <person name="Santos C.L."/>
            <person name="Moradas-Ferreira P."/>
        </authorList>
    </citation>
    <scope>NUCLEOTIDE SEQUENCE [LARGE SCALE GENOMIC DNA]</scope>
    <source>
        <strain evidence="2 3">ATCC 27448</strain>
    </source>
</reference>